<organism evidence="3 4">
    <name type="scientific">Marivirga lumbricoides</name>
    <dbReference type="NCBI Taxonomy" id="1046115"/>
    <lineage>
        <taxon>Bacteria</taxon>
        <taxon>Pseudomonadati</taxon>
        <taxon>Bacteroidota</taxon>
        <taxon>Cytophagia</taxon>
        <taxon>Cytophagales</taxon>
        <taxon>Marivirgaceae</taxon>
        <taxon>Marivirga</taxon>
    </lineage>
</organism>
<keyword evidence="2" id="KW-1133">Transmembrane helix</keyword>
<feature type="compositionally biased region" description="Polar residues" evidence="1">
    <location>
        <begin position="95"/>
        <end position="104"/>
    </location>
</feature>
<evidence type="ECO:0000313" key="4">
    <source>
        <dbReference type="Proteomes" id="UP000240608"/>
    </source>
</evidence>
<evidence type="ECO:0000256" key="2">
    <source>
        <dbReference type="SAM" id="Phobius"/>
    </source>
</evidence>
<proteinExistence type="predicted"/>
<name>A0A2T4DS15_9BACT</name>
<reference evidence="3 4" key="1">
    <citation type="submission" date="2018-03" db="EMBL/GenBank/DDBJ databases">
        <title>Cross-interface Injection: A General Nanoliter Liquid Handling Method Applied to Single Cells Genome Amplification Automated Nanoliter Liquid Handling Applied to Single Cell Multiple Displacement Amplification.</title>
        <authorList>
            <person name="Yun J."/>
            <person name="Xu P."/>
            <person name="Xu J."/>
            <person name="Dai X."/>
            <person name="Wang Y."/>
            <person name="Zheng X."/>
            <person name="Cao C."/>
            <person name="Yi Q."/>
            <person name="Zhu Y."/>
            <person name="Wang L."/>
            <person name="Dong Z."/>
            <person name="Huang Y."/>
            <person name="Huang L."/>
            <person name="Du W."/>
        </authorList>
    </citation>
    <scope>NUCLEOTIDE SEQUENCE [LARGE SCALE GENOMIC DNA]</scope>
    <source>
        <strain evidence="3 4">Z-D1-2</strain>
    </source>
</reference>
<feature type="region of interest" description="Disordered" evidence="1">
    <location>
        <begin position="95"/>
        <end position="160"/>
    </location>
</feature>
<dbReference type="Proteomes" id="UP000240608">
    <property type="component" value="Unassembled WGS sequence"/>
</dbReference>
<gene>
    <name evidence="3" type="ORF">C9994_06605</name>
</gene>
<keyword evidence="2" id="KW-0472">Membrane</keyword>
<accession>A0A2T4DS15</accession>
<dbReference type="EMBL" id="PYVU01000043">
    <property type="protein sequence ID" value="PTB96619.1"/>
    <property type="molecule type" value="Genomic_DNA"/>
</dbReference>
<sequence>MKEFNNDKDIFNNSLKKKFGESKVQPSSAVWEGIEAELLKQDNVKMRRKAIFYRNVAAAVLLLMAVSLYFNLQGVRNTIKPVQIEITDLSNSTLKRNNNSSDVLSANDLPQVANNKKEHKQSLQENSKTTVNSNEGNSNVAEDRDVKASSFEQNTAGREGEGSAFALAANERGENSSSVFEESLIGINELNEADFDKLAARMPVNNEFSEVYLADVKVEEVSYFAVSEVKKEKKSNDIGFQSSFNIGSGSFNPNSNITSSPVSSNFSTLNTPGSAGRSLGGDVSQNFSQEKAVVDDLSSAPIRSNISLTFGVHAGVNINERWKIRSGLQFGNYRTSSESSTVIRDMNSEQFFPYHGASSATELSEGKIINVTSEYDFYNDFQILSVPLIVSYKFIDRKFGMALVSGATADLLLKNTIRGGSDQISDINFDKNDKQSYKKVFYSGLAGLEFSYSFSKHYAISLTPTYKKALMNITNDNATFNSSPDFISLDMSIQYLF</sequence>
<feature type="transmembrane region" description="Helical" evidence="2">
    <location>
        <begin position="51"/>
        <end position="70"/>
    </location>
</feature>
<dbReference type="AlphaFoldDB" id="A0A2T4DS15"/>
<evidence type="ECO:0000256" key="1">
    <source>
        <dbReference type="SAM" id="MobiDB-lite"/>
    </source>
</evidence>
<evidence type="ECO:0008006" key="5">
    <source>
        <dbReference type="Google" id="ProtNLM"/>
    </source>
</evidence>
<feature type="compositionally biased region" description="Polar residues" evidence="1">
    <location>
        <begin position="123"/>
        <end position="140"/>
    </location>
</feature>
<protein>
    <recommendedName>
        <fullName evidence="5">Outer membrane protein beta-barrel domain-containing protein</fullName>
    </recommendedName>
</protein>
<comment type="caution">
    <text evidence="3">The sequence shown here is derived from an EMBL/GenBank/DDBJ whole genome shotgun (WGS) entry which is preliminary data.</text>
</comment>
<evidence type="ECO:0000313" key="3">
    <source>
        <dbReference type="EMBL" id="PTB96619.1"/>
    </source>
</evidence>
<keyword evidence="2" id="KW-0812">Transmembrane</keyword>